<evidence type="ECO:0000256" key="5">
    <source>
        <dbReference type="SAM" id="MobiDB-lite"/>
    </source>
</evidence>
<dbReference type="Pfam" id="PF12937">
    <property type="entry name" value="F-box-like"/>
    <property type="match status" value="1"/>
</dbReference>
<evidence type="ECO:0000313" key="8">
    <source>
        <dbReference type="Proteomes" id="UP000286134"/>
    </source>
</evidence>
<evidence type="ECO:0000259" key="6">
    <source>
        <dbReference type="PROSITE" id="PS50181"/>
    </source>
</evidence>
<organism evidence="7 8">
    <name type="scientific">Erysiphe neolycopersici</name>
    <dbReference type="NCBI Taxonomy" id="212602"/>
    <lineage>
        <taxon>Eukaryota</taxon>
        <taxon>Fungi</taxon>
        <taxon>Dikarya</taxon>
        <taxon>Ascomycota</taxon>
        <taxon>Pezizomycotina</taxon>
        <taxon>Leotiomycetes</taxon>
        <taxon>Erysiphales</taxon>
        <taxon>Erysiphaceae</taxon>
        <taxon>Erysiphe</taxon>
    </lineage>
</organism>
<dbReference type="PANTHER" id="PTHR44129">
    <property type="entry name" value="WD REPEAT-CONTAINING PROTEIN POP1"/>
    <property type="match status" value="1"/>
</dbReference>
<dbReference type="InterPro" id="IPR015943">
    <property type="entry name" value="WD40/YVTN_repeat-like_dom_sf"/>
</dbReference>
<feature type="repeat" description="WD" evidence="4">
    <location>
        <begin position="834"/>
        <end position="873"/>
    </location>
</feature>
<accession>A0A420HXP4</accession>
<dbReference type="Pfam" id="PF00400">
    <property type="entry name" value="WD40"/>
    <property type="match status" value="7"/>
</dbReference>
<dbReference type="Gene3D" id="1.20.1280.50">
    <property type="match status" value="1"/>
</dbReference>
<dbReference type="InterPro" id="IPR019775">
    <property type="entry name" value="WD40_repeat_CS"/>
</dbReference>
<keyword evidence="3" id="KW-0677">Repeat</keyword>
<dbReference type="EMBL" id="MCFK01003543">
    <property type="protein sequence ID" value="RKF62187.1"/>
    <property type="molecule type" value="Genomic_DNA"/>
</dbReference>
<dbReference type="SMART" id="SM00320">
    <property type="entry name" value="WD40"/>
    <property type="match status" value="8"/>
</dbReference>
<dbReference type="PROSITE" id="PS50082">
    <property type="entry name" value="WD_REPEATS_2"/>
    <property type="match status" value="6"/>
</dbReference>
<dbReference type="CDD" id="cd00200">
    <property type="entry name" value="WD40"/>
    <property type="match status" value="1"/>
</dbReference>
<keyword evidence="8" id="KW-1185">Reference proteome</keyword>
<dbReference type="GO" id="GO:0016874">
    <property type="term" value="F:ligase activity"/>
    <property type="evidence" value="ECO:0007669"/>
    <property type="project" value="UniProtKB-KW"/>
</dbReference>
<dbReference type="InterPro" id="IPR036322">
    <property type="entry name" value="WD40_repeat_dom_sf"/>
</dbReference>
<evidence type="ECO:0000256" key="2">
    <source>
        <dbReference type="ARBA" id="ARBA00022574"/>
    </source>
</evidence>
<feature type="region of interest" description="Disordered" evidence="5">
    <location>
        <begin position="240"/>
        <end position="262"/>
    </location>
</feature>
<dbReference type="SUPFAM" id="SSF50978">
    <property type="entry name" value="WD40 repeat-like"/>
    <property type="match status" value="1"/>
</dbReference>
<feature type="repeat" description="WD" evidence="4">
    <location>
        <begin position="874"/>
        <end position="915"/>
    </location>
</feature>
<evidence type="ECO:0000256" key="4">
    <source>
        <dbReference type="PROSITE-ProRule" id="PRU00221"/>
    </source>
</evidence>
<feature type="repeat" description="WD" evidence="4">
    <location>
        <begin position="718"/>
        <end position="757"/>
    </location>
</feature>
<evidence type="ECO:0000313" key="7">
    <source>
        <dbReference type="EMBL" id="RKF62187.1"/>
    </source>
</evidence>
<dbReference type="Gene3D" id="2.130.10.10">
    <property type="entry name" value="YVTN repeat-like/Quinoprotein amine dehydrogenase"/>
    <property type="match status" value="1"/>
</dbReference>
<dbReference type="InterPro" id="IPR036047">
    <property type="entry name" value="F-box-like_dom_sf"/>
</dbReference>
<feature type="repeat" description="WD" evidence="4">
    <location>
        <begin position="788"/>
        <end position="807"/>
    </location>
</feature>
<dbReference type="SMART" id="SM00256">
    <property type="entry name" value="FBOX"/>
    <property type="match status" value="1"/>
</dbReference>
<dbReference type="PRINTS" id="PR00320">
    <property type="entry name" value="GPROTEINBRPT"/>
</dbReference>
<evidence type="ECO:0000256" key="3">
    <source>
        <dbReference type="ARBA" id="ARBA00022737"/>
    </source>
</evidence>
<name>A0A420HXP4_9PEZI</name>
<dbReference type="InterPro" id="IPR001680">
    <property type="entry name" value="WD40_rpt"/>
</dbReference>
<comment type="similarity">
    <text evidence="1">Belongs to the WD repeat MET30/SCONB/SCON-2 family.</text>
</comment>
<sequence length="1061" mass="119212">MFPLDGAQSKLRKMAKRLAFSYPSVFPTEVSQDFLAPNLKCLKDQGDIDISSSKIRVFLGDFAEEEHVKPRNRPRFPTKPVECIENEAGTDIMRSESPLHTRQLLLRRLDTKEYPLASKLPPSSLFGSSNENDFEKDNRRTKYLSKDEIAFRSLQEPPTQSTINIKGWNPKTCTCSDQKRIKNTKSNSTGRASEDFPLLVDKLNLEGMGSQIPTNSKQSTRSKEINIQYKNFRSSSESNSKFCKALRRRGRRPSTKLQENQPFPVTPEVSRLKLSILDDSVSTKTVEKSDSSHLDNQPKGFYDFQSLSGTLSQDNFHSAVATPPIAESDFEPFVAQVLDLDQCTPHQSADILAAQRASLPSPGLSPIYTPNETEFNDEETSSNPSLKNWINHASLHKSELNSSFGSHPFISQIPEHTLFNMQSITETFDSMPSDLKNLMIFQLLRGCSRRTLHIIADIVNPALKCDFLAQLPFELSLQILSFLDHRDLCRSAQVSKQWRNIIDSNETGWKELFDRDGFVLPKGELERAIKEGWGWQDPYGLEGFEQDLSVPKCTSPYKNSSDDEICETSLCVVPNRRSRGTGKRKRASVGSERSKRRVMDHELFERSQVTARTLKARFHKSEGPLTAANAAILAVPDPKLGLPSLRKLHLFKSLYRRHYLLQHSWMNGKVAPNHFAFPAHTAHVITCLQFDDDKIITGSDDTLINVYDTKTGAFRKKLEGHEGGVWALQYEGNVLVSGSTDRSVRVWDIEKGLCTQVFHGHTSTVRCLLILMPQMVDQKEKKQPIMVPEKPLIITGSRDSQLRVWRLPGEGSKRYIQTGPPANDADCPYFVRILTGHAHSVRAISAHQDTLVSGSYDNTVRVWKISTGQTIHRLTGHTMKVYSVVLDHKRDRCISGSMDNFVKIWSIDTGACLFTLEGHTSLVGLLDLHAERLVSAAADSTLRIWDPGNGQCKSTLSAHTGAITCFQHDGQKVISGSDRTLKLWNIKTGECLKDLLVDLSGVWQVKFDERRCVAAVQRDNLTYVLDFGASRDGVPANQRGSRKLLSDSVEQAVAIDENRNL</sequence>
<feature type="repeat" description="WD" evidence="4">
    <location>
        <begin position="916"/>
        <end position="955"/>
    </location>
</feature>
<feature type="domain" description="F-box" evidence="6">
    <location>
        <begin position="465"/>
        <end position="512"/>
    </location>
</feature>
<dbReference type="OrthoDB" id="190105at2759"/>
<dbReference type="AlphaFoldDB" id="A0A420HXP4"/>
<dbReference type="PROSITE" id="PS50294">
    <property type="entry name" value="WD_REPEATS_REGION"/>
    <property type="match status" value="4"/>
</dbReference>
<comment type="caution">
    <text evidence="7">The sequence shown here is derived from an EMBL/GenBank/DDBJ whole genome shotgun (WGS) entry which is preliminary data.</text>
</comment>
<dbReference type="STRING" id="212602.A0A420HXP4"/>
<reference evidence="7 8" key="1">
    <citation type="journal article" date="2018" name="BMC Genomics">
        <title>Comparative genome analyses reveal sequence features reflecting distinct modes of host-adaptation between dicot and monocot powdery mildew.</title>
        <authorList>
            <person name="Wu Y."/>
            <person name="Ma X."/>
            <person name="Pan Z."/>
            <person name="Kale S.D."/>
            <person name="Song Y."/>
            <person name="King H."/>
            <person name="Zhang Q."/>
            <person name="Presley C."/>
            <person name="Deng X."/>
            <person name="Wei C.I."/>
            <person name="Xiao S."/>
        </authorList>
    </citation>
    <scope>NUCLEOTIDE SEQUENCE [LARGE SCALE GENOMIC DNA]</scope>
    <source>
        <strain evidence="7">UMSG2</strain>
    </source>
</reference>
<dbReference type="PROSITE" id="PS50181">
    <property type="entry name" value="FBOX"/>
    <property type="match status" value="1"/>
</dbReference>
<dbReference type="SUPFAM" id="SSF81383">
    <property type="entry name" value="F-box domain"/>
    <property type="match status" value="1"/>
</dbReference>
<dbReference type="InterPro" id="IPR020472">
    <property type="entry name" value="WD40_PAC1"/>
</dbReference>
<keyword evidence="2 4" id="KW-0853">WD repeat</keyword>
<dbReference type="InterPro" id="IPR050349">
    <property type="entry name" value="WD_LIS1/nudF_dynein_reg"/>
</dbReference>
<proteinExistence type="inferred from homology"/>
<dbReference type="PROSITE" id="PS00678">
    <property type="entry name" value="WD_REPEATS_1"/>
    <property type="match status" value="1"/>
</dbReference>
<feature type="repeat" description="WD" evidence="4">
    <location>
        <begin position="956"/>
        <end position="994"/>
    </location>
</feature>
<evidence type="ECO:0000256" key="1">
    <source>
        <dbReference type="ARBA" id="ARBA00007968"/>
    </source>
</evidence>
<dbReference type="InterPro" id="IPR001810">
    <property type="entry name" value="F-box_dom"/>
</dbReference>
<protein>
    <submittedName>
        <fullName evidence="7">Putative E3 ubiquitin ligase complex SCF subunit sconB</fullName>
    </submittedName>
</protein>
<gene>
    <name evidence="7" type="ORF">OnM2_035043</name>
</gene>
<dbReference type="CDD" id="cd22147">
    <property type="entry name" value="F-box_SpPof1-like"/>
    <property type="match status" value="1"/>
</dbReference>
<keyword evidence="7" id="KW-0436">Ligase</keyword>
<feature type="compositionally biased region" description="Basic residues" evidence="5">
    <location>
        <begin position="244"/>
        <end position="254"/>
    </location>
</feature>
<dbReference type="Proteomes" id="UP000286134">
    <property type="component" value="Unassembled WGS sequence"/>
</dbReference>